<feature type="domain" description="Bacterial Ig-like" evidence="1">
    <location>
        <begin position="644"/>
        <end position="737"/>
    </location>
</feature>
<dbReference type="InterPro" id="IPR013783">
    <property type="entry name" value="Ig-like_fold"/>
</dbReference>
<keyword evidence="3" id="KW-1185">Reference proteome</keyword>
<dbReference type="HOGENOM" id="CLU_253762_0_0_6"/>
<feature type="non-terminal residue" evidence="2">
    <location>
        <position position="1"/>
    </location>
</feature>
<name>N8Y701_9GAMM</name>
<feature type="domain" description="Bacterial Ig-like" evidence="1">
    <location>
        <begin position="534"/>
        <end position="624"/>
    </location>
</feature>
<evidence type="ECO:0000313" key="2">
    <source>
        <dbReference type="EMBL" id="ENV32542.1"/>
    </source>
</evidence>
<evidence type="ECO:0000259" key="1">
    <source>
        <dbReference type="Pfam" id="PF19077"/>
    </source>
</evidence>
<dbReference type="EMBL" id="APPN01000076">
    <property type="protein sequence ID" value="ENV32542.1"/>
    <property type="molecule type" value="Genomic_DNA"/>
</dbReference>
<feature type="domain" description="Bacterial Ig-like" evidence="1">
    <location>
        <begin position="21"/>
        <end position="100"/>
    </location>
</feature>
<feature type="domain" description="Bacterial Ig-like" evidence="1">
    <location>
        <begin position="334"/>
        <end position="413"/>
    </location>
</feature>
<dbReference type="Gene3D" id="2.60.40.10">
    <property type="entry name" value="Immunoglobulins"/>
    <property type="match status" value="2"/>
</dbReference>
<proteinExistence type="predicted"/>
<dbReference type="eggNOG" id="COG2931">
    <property type="taxonomic scope" value="Bacteria"/>
</dbReference>
<reference evidence="2 3" key="1">
    <citation type="submission" date="2013-02" db="EMBL/GenBank/DDBJ databases">
        <title>The Genome Sequence of Acinetobacter gerneri CIP 107464.</title>
        <authorList>
            <consortium name="The Broad Institute Genome Sequencing Platform"/>
            <consortium name="The Broad Institute Genome Sequencing Center for Infectious Disease"/>
            <person name="Cerqueira G."/>
            <person name="Feldgarden M."/>
            <person name="Courvalin P."/>
            <person name="Perichon B."/>
            <person name="Grillot-Courvalin C."/>
            <person name="Clermont D."/>
            <person name="Rocha E."/>
            <person name="Yoon E.-J."/>
            <person name="Nemec A."/>
            <person name="Walker B."/>
            <person name="Young S.K."/>
            <person name="Zeng Q."/>
            <person name="Gargeya S."/>
            <person name="Fitzgerald M."/>
            <person name="Haas B."/>
            <person name="Abouelleil A."/>
            <person name="Alvarado L."/>
            <person name="Arachchi H.M."/>
            <person name="Berlin A.M."/>
            <person name="Chapman S.B."/>
            <person name="Dewar J."/>
            <person name="Goldberg J."/>
            <person name="Griggs A."/>
            <person name="Gujja S."/>
            <person name="Hansen M."/>
            <person name="Howarth C."/>
            <person name="Imamovic A."/>
            <person name="Larimer J."/>
            <person name="McCowan C."/>
            <person name="Murphy C."/>
            <person name="Neiman D."/>
            <person name="Pearson M."/>
            <person name="Priest M."/>
            <person name="Roberts A."/>
            <person name="Saif S."/>
            <person name="Shea T."/>
            <person name="Sisk P."/>
            <person name="Sykes S."/>
            <person name="Wortman J."/>
            <person name="Nusbaum C."/>
            <person name="Birren B."/>
        </authorList>
    </citation>
    <scope>NUCLEOTIDE SEQUENCE [LARGE SCALE GENOMIC DNA]</scope>
    <source>
        <strain evidence="2 3">CIP 107464</strain>
    </source>
</reference>
<dbReference type="Proteomes" id="UP000013117">
    <property type="component" value="Unassembled WGS sequence"/>
</dbReference>
<feature type="domain" description="Bacterial Ig-like" evidence="1">
    <location>
        <begin position="1184"/>
        <end position="1273"/>
    </location>
</feature>
<evidence type="ECO:0000313" key="3">
    <source>
        <dbReference type="Proteomes" id="UP000013117"/>
    </source>
</evidence>
<sequence>TPATPTQYIDDVDPVQGIFGTGTTTNDTTPSVIITPISSNEKATLYVDGKEVESVYDPVKGTLTPKTPLQDGDYKVTYTVTDIVGNESPQSGPINITVDTVAPVAPTTPTQYLDNVDPVQGLFGTGTSTNDQTPGIMIGQKDSNLTATLYVDGKAVESVYDTASGTLTPKTPLVDGNYDFSYSLTDTAGNESAQSGTINITIDTTAPLKPISAITEYDDDVGAKVGILPISTPTDDTKPGFVIDKLASDQQAYLYVDNVKVDAIYDPVKGTLTPVKELTTGDHVIQYSVVDSAGNESQKSDPATLQIALSNTNTPATPTQYIDDVDPVQGIFGTGTTTNDTTPSVVITPISSDEKATLYVGGKEVESVYDPVKGTLTPKTPLQDGDYEITYTVTDIVGNESPQSGPINITVDTVAPAAPKTPTQYLDNVDPIQGLFGTGTSTNDQAPGIMIGQKDSDLTATLYVDGEAVESVYDAASGTLTPKTPLVDGNYNFSYSLTDKAGNESAQSGPINITIDTIAPVQPDAPTQYIDDVDPQTGIFGYDSATNDTTPSFIIGSLKEDETPTLYVDGKPVDAIYDPVAGTLTPKDPLSEGSHDITYSVTDAAGNESLQSNPDQPLTVVIDTIAPAALTAESYTDNIQKEYIKDVGTFSFDTYTNDQTPTINGSGAEAGALITLRDETGKVLGTSVADAKGMWSVTPTVVNQLEQGKYLKTLFITETDKAGNESDPASCVLKIDTFSSLKSTTITSILDDSGKGITQLSTVKLMDITINGTIDFPLDDNEVVHVMHGTTYVGTAIMTSATTWTFTETIDLSDFIGSVSNQIAFTAQIIDEAGNGSGISRQYKINFDLTSAQKALINDLSIDTSQDSELTTTVDNTVGTSDQKSEVTPLTLNFKRTLLVGDTMADNKATTGISDEQSLITTVLNNSYIDDITPSVQDEFTPTLRDIKNVQVVTITQIYDGKAPSLGVVLNGAMTNDDTPEIRGTLSQPLATGENVYIYCNGELIDIAEVTGTTWTYTDGSLASQRTYEYTAVVKNANGDNVSEFSNGYSIVTNFDEVSQGIDIGLIYDNTNPLVGIVDNNGFTNDKTPTLEGDTGLLFLDTDTIVIYRNDIKIDNAVIELDGQKWKFTDNLNSDGNYKYQVAILDADGVQKAISGEYSIVLDTIPPITTATIISYSDDIAPLTGDFLSNSTTNDTSPILNIQVSDVIEATEVVQVFRDGIYIGDATKVDNSNYVFKDNSGLVDGKTYTYTTRVVDAAGNAGVLSSEFNITVDLVAPDQPNAPTHYYDDVGSIQGVFGTDTTTDDTKPAIIIEQIESNESATLYVDGVKVDSVYDPVSSTLTPVIPLENGKYDISYTISDAAGNESYKSDVIVITVNTTAPTQPTAPTEYVDNVDPVQGTFASGTTTNDT</sequence>
<feature type="non-terminal residue" evidence="2">
    <location>
        <position position="1410"/>
    </location>
</feature>
<dbReference type="Gene3D" id="3.30.420.430">
    <property type="match status" value="9"/>
</dbReference>
<dbReference type="GeneID" id="84211939"/>
<dbReference type="InterPro" id="IPR044016">
    <property type="entry name" value="Big_13"/>
</dbReference>
<feature type="domain" description="Bacterial Ig-like" evidence="1">
    <location>
        <begin position="440"/>
        <end position="517"/>
    </location>
</feature>
<dbReference type="NCBIfam" id="NF033510">
    <property type="entry name" value="Ca_tandemer"/>
    <property type="match status" value="1"/>
</dbReference>
<gene>
    <name evidence="2" type="ORF">F960_03282</name>
</gene>
<dbReference type="Pfam" id="PF19077">
    <property type="entry name" value="Big_13"/>
    <property type="match status" value="7"/>
</dbReference>
<protein>
    <recommendedName>
        <fullName evidence="1">Bacterial Ig-like domain-containing protein</fullName>
    </recommendedName>
</protein>
<organism evidence="2 3">
    <name type="scientific">Acinetobacter gerneri DSM 14967 = CIP 107464 = MTCC 9824</name>
    <dbReference type="NCBI Taxonomy" id="1120926"/>
    <lineage>
        <taxon>Bacteria</taxon>
        <taxon>Pseudomonadati</taxon>
        <taxon>Pseudomonadota</taxon>
        <taxon>Gammaproteobacteria</taxon>
        <taxon>Moraxellales</taxon>
        <taxon>Moraxellaceae</taxon>
        <taxon>Acinetobacter</taxon>
    </lineage>
</organism>
<comment type="caution">
    <text evidence="2">The sequence shown here is derived from an EMBL/GenBank/DDBJ whole genome shotgun (WGS) entry which is preliminary data.</text>
</comment>
<feature type="domain" description="Bacterial Ig-like" evidence="1">
    <location>
        <begin position="127"/>
        <end position="204"/>
    </location>
</feature>
<dbReference type="RefSeq" id="WP_004866742.1">
    <property type="nucleotide sequence ID" value="NZ_KB849544.1"/>
</dbReference>
<accession>N8Y701</accession>